<feature type="chain" id="PRO_5042875378" description="laccase" evidence="12">
    <location>
        <begin position="23"/>
        <end position="631"/>
    </location>
</feature>
<dbReference type="PANTHER" id="PTHR11709:SF87">
    <property type="entry name" value="LACCASE"/>
    <property type="match status" value="1"/>
</dbReference>
<dbReference type="InterPro" id="IPR008972">
    <property type="entry name" value="Cupredoxin"/>
</dbReference>
<dbReference type="GO" id="GO:0046274">
    <property type="term" value="P:lignin catabolic process"/>
    <property type="evidence" value="ECO:0007669"/>
    <property type="project" value="UniProtKB-KW"/>
</dbReference>
<name>A0AAN7BLL5_9PEZI</name>
<organism evidence="16 17">
    <name type="scientific">Podospora fimiseda</name>
    <dbReference type="NCBI Taxonomy" id="252190"/>
    <lineage>
        <taxon>Eukaryota</taxon>
        <taxon>Fungi</taxon>
        <taxon>Dikarya</taxon>
        <taxon>Ascomycota</taxon>
        <taxon>Pezizomycotina</taxon>
        <taxon>Sordariomycetes</taxon>
        <taxon>Sordariomycetidae</taxon>
        <taxon>Sordariales</taxon>
        <taxon>Podosporaceae</taxon>
        <taxon>Podospora</taxon>
    </lineage>
</organism>
<dbReference type="AlphaFoldDB" id="A0AAN7BLL5"/>
<dbReference type="CDD" id="cd13901">
    <property type="entry name" value="CuRO_3_MaLCC_like"/>
    <property type="match status" value="1"/>
</dbReference>
<dbReference type="Pfam" id="PF00394">
    <property type="entry name" value="Cu-oxidase"/>
    <property type="match status" value="1"/>
</dbReference>
<feature type="domain" description="Plastocyanin-like" evidence="14">
    <location>
        <begin position="448"/>
        <end position="578"/>
    </location>
</feature>
<keyword evidence="9" id="KW-1015">Disulfide bond</keyword>
<dbReference type="FunFam" id="2.60.40.420:FF:000045">
    <property type="entry name" value="Laccase 2"/>
    <property type="match status" value="1"/>
</dbReference>
<evidence type="ECO:0000256" key="11">
    <source>
        <dbReference type="ARBA" id="ARBA00023185"/>
    </source>
</evidence>
<dbReference type="InterPro" id="IPR002355">
    <property type="entry name" value="Cu_oxidase_Cu_BS"/>
</dbReference>
<dbReference type="PROSITE" id="PS00079">
    <property type="entry name" value="MULTICOPPER_OXIDASE1"/>
    <property type="match status" value="1"/>
</dbReference>
<evidence type="ECO:0000256" key="6">
    <source>
        <dbReference type="ARBA" id="ARBA00022729"/>
    </source>
</evidence>
<evidence type="ECO:0000313" key="16">
    <source>
        <dbReference type="EMBL" id="KAK4225831.1"/>
    </source>
</evidence>
<keyword evidence="10" id="KW-0325">Glycoprotein</keyword>
<evidence type="ECO:0000256" key="4">
    <source>
        <dbReference type="ARBA" id="ARBA00012297"/>
    </source>
</evidence>
<evidence type="ECO:0000256" key="3">
    <source>
        <dbReference type="ARBA" id="ARBA00010609"/>
    </source>
</evidence>
<dbReference type="CDD" id="cd13854">
    <property type="entry name" value="CuRO_1_MaLCC_like"/>
    <property type="match status" value="1"/>
</dbReference>
<sequence length="631" mass="69475">MKSFIGVAALLMGILAPRGIFAAPPVTPVQRDLAPRDLVVPLPLEERDSHLEARQAITPPSCHTASNRACWGSFNINTDYEVAGPNTGVVRSYTLTLTEVDNWTGPDGVVKHKVMLVNGNILGPTLEANWGDTFQINVINNLRTNGTTIHWHGFHQKGSNLHDGANGVTDCPIPPKGGSRIYRFRAQQYGTSWYHSHFSAQYGNGIVGTIVVHGPASLPYDIDLGAFPITDYYYKSADELVELTKNAGPPFGDNVLFKGLGKHPVTGVGQYANITLTPGKRHRLRLINTSTENHFQLNLQNHSMTIIASDMVPVQAQTVNSVFLAVGQRLDVTIDGNQSIGNYWFNVTFGGQAFCGGSLHPNPAAIFHYAGAPGGVPTNRGVAPVDHQCLDLPNLTPVVSRTVPVNNFVKKVDNTLPVTLDLSGTPLFVWKVNGSAIDVDWQKPTVDFVLSQNTSYPPEANVITVNSVNQWTYWLIENDPDGPFSLPHPMHLHGHDFVVLGRSPDVQPGSQQRFVFSPADLGRLRGNNPVRRDVTMLPAKGWLLIAFKSDNPGAWLFHCHIAWHVSGGLSVQYLERPNEFRQQISTADRTIHDNVCNAWRAYWPTNPFPKGDSGLRKRKNVGESEEWMIRT</sequence>
<evidence type="ECO:0000256" key="2">
    <source>
        <dbReference type="ARBA" id="ARBA00001935"/>
    </source>
</evidence>
<comment type="similarity">
    <text evidence="3">Belongs to the multicopper oxidase family.</text>
</comment>
<protein>
    <recommendedName>
        <fullName evidence="4">laccase</fullName>
        <ecNumber evidence="4">1.10.3.2</ecNumber>
    </recommendedName>
</protein>
<dbReference type="InterPro" id="IPR011707">
    <property type="entry name" value="Cu-oxidase-like_N"/>
</dbReference>
<dbReference type="EMBL" id="MU865358">
    <property type="protein sequence ID" value="KAK4225831.1"/>
    <property type="molecule type" value="Genomic_DNA"/>
</dbReference>
<feature type="domain" description="Plastocyanin-like" evidence="15">
    <location>
        <begin position="106"/>
        <end position="216"/>
    </location>
</feature>
<dbReference type="InterPro" id="IPR033138">
    <property type="entry name" value="Cu_oxidase_CS"/>
</dbReference>
<evidence type="ECO:0000259" key="15">
    <source>
        <dbReference type="Pfam" id="PF07732"/>
    </source>
</evidence>
<dbReference type="InterPro" id="IPR011706">
    <property type="entry name" value="Cu-oxidase_C"/>
</dbReference>
<dbReference type="Pfam" id="PF07732">
    <property type="entry name" value="Cu-oxidase_3"/>
    <property type="match status" value="1"/>
</dbReference>
<dbReference type="Gene3D" id="2.60.40.420">
    <property type="entry name" value="Cupredoxins - blue copper proteins"/>
    <property type="match status" value="3"/>
</dbReference>
<keyword evidence="8" id="KW-0186">Copper</keyword>
<dbReference type="PANTHER" id="PTHR11709">
    <property type="entry name" value="MULTI-COPPER OXIDASE"/>
    <property type="match status" value="1"/>
</dbReference>
<evidence type="ECO:0000313" key="17">
    <source>
        <dbReference type="Proteomes" id="UP001301958"/>
    </source>
</evidence>
<dbReference type="InterPro" id="IPR045087">
    <property type="entry name" value="Cu-oxidase_fam"/>
</dbReference>
<comment type="catalytic activity">
    <reaction evidence="1">
        <text>4 hydroquinone + O2 = 4 benzosemiquinone + 2 H2O</text>
        <dbReference type="Rhea" id="RHEA:11276"/>
        <dbReference type="ChEBI" id="CHEBI:15377"/>
        <dbReference type="ChEBI" id="CHEBI:15379"/>
        <dbReference type="ChEBI" id="CHEBI:17594"/>
        <dbReference type="ChEBI" id="CHEBI:17977"/>
        <dbReference type="EC" id="1.10.3.2"/>
    </reaction>
</comment>
<accession>A0AAN7BLL5</accession>
<dbReference type="GO" id="GO:0052716">
    <property type="term" value="F:hydroquinone:oxygen oxidoreductase activity"/>
    <property type="evidence" value="ECO:0007669"/>
    <property type="project" value="UniProtKB-EC"/>
</dbReference>
<gene>
    <name evidence="16" type="ORF">QBC38DRAFT_250862</name>
</gene>
<comment type="caution">
    <text evidence="16">The sequence shown here is derived from an EMBL/GenBank/DDBJ whole genome shotgun (WGS) entry which is preliminary data.</text>
</comment>
<evidence type="ECO:0000256" key="5">
    <source>
        <dbReference type="ARBA" id="ARBA00022723"/>
    </source>
</evidence>
<keyword evidence="5" id="KW-0479">Metal-binding</keyword>
<dbReference type="Proteomes" id="UP001301958">
    <property type="component" value="Unassembled WGS sequence"/>
</dbReference>
<keyword evidence="7" id="KW-0560">Oxidoreductase</keyword>
<comment type="cofactor">
    <cofactor evidence="2">
        <name>Cu cation</name>
        <dbReference type="ChEBI" id="CHEBI:23378"/>
    </cofactor>
</comment>
<dbReference type="Pfam" id="PF07731">
    <property type="entry name" value="Cu-oxidase_2"/>
    <property type="match status" value="1"/>
</dbReference>
<reference evidence="16" key="1">
    <citation type="journal article" date="2023" name="Mol. Phylogenet. Evol.">
        <title>Genome-scale phylogeny and comparative genomics of the fungal order Sordariales.</title>
        <authorList>
            <person name="Hensen N."/>
            <person name="Bonometti L."/>
            <person name="Westerberg I."/>
            <person name="Brannstrom I.O."/>
            <person name="Guillou S."/>
            <person name="Cros-Aarteil S."/>
            <person name="Calhoun S."/>
            <person name="Haridas S."/>
            <person name="Kuo A."/>
            <person name="Mondo S."/>
            <person name="Pangilinan J."/>
            <person name="Riley R."/>
            <person name="LaButti K."/>
            <person name="Andreopoulos B."/>
            <person name="Lipzen A."/>
            <person name="Chen C."/>
            <person name="Yan M."/>
            <person name="Daum C."/>
            <person name="Ng V."/>
            <person name="Clum A."/>
            <person name="Steindorff A."/>
            <person name="Ohm R.A."/>
            <person name="Martin F."/>
            <person name="Silar P."/>
            <person name="Natvig D.O."/>
            <person name="Lalanne C."/>
            <person name="Gautier V."/>
            <person name="Ament-Velasquez S.L."/>
            <person name="Kruys A."/>
            <person name="Hutchinson M.I."/>
            <person name="Powell A.J."/>
            <person name="Barry K."/>
            <person name="Miller A.N."/>
            <person name="Grigoriev I.V."/>
            <person name="Debuchy R."/>
            <person name="Gladieux P."/>
            <person name="Hiltunen Thoren M."/>
            <person name="Johannesson H."/>
        </authorList>
    </citation>
    <scope>NUCLEOTIDE SEQUENCE</scope>
    <source>
        <strain evidence="16">CBS 990.96</strain>
    </source>
</reference>
<evidence type="ECO:0000256" key="12">
    <source>
        <dbReference type="SAM" id="SignalP"/>
    </source>
</evidence>
<feature type="domain" description="Plastocyanin-like" evidence="13">
    <location>
        <begin position="228"/>
        <end position="372"/>
    </location>
</feature>
<evidence type="ECO:0000259" key="13">
    <source>
        <dbReference type="Pfam" id="PF00394"/>
    </source>
</evidence>
<evidence type="ECO:0000256" key="8">
    <source>
        <dbReference type="ARBA" id="ARBA00023008"/>
    </source>
</evidence>
<dbReference type="InterPro" id="IPR001117">
    <property type="entry name" value="Cu-oxidase_2nd"/>
</dbReference>
<reference evidence="16" key="2">
    <citation type="submission" date="2023-05" db="EMBL/GenBank/DDBJ databases">
        <authorList>
            <consortium name="Lawrence Berkeley National Laboratory"/>
            <person name="Steindorff A."/>
            <person name="Hensen N."/>
            <person name="Bonometti L."/>
            <person name="Westerberg I."/>
            <person name="Brannstrom I.O."/>
            <person name="Guillou S."/>
            <person name="Cros-Aarteil S."/>
            <person name="Calhoun S."/>
            <person name="Haridas S."/>
            <person name="Kuo A."/>
            <person name="Mondo S."/>
            <person name="Pangilinan J."/>
            <person name="Riley R."/>
            <person name="Labutti K."/>
            <person name="Andreopoulos B."/>
            <person name="Lipzen A."/>
            <person name="Chen C."/>
            <person name="Yanf M."/>
            <person name="Daum C."/>
            <person name="Ng V."/>
            <person name="Clum A."/>
            <person name="Ohm R."/>
            <person name="Martin F."/>
            <person name="Silar P."/>
            <person name="Natvig D."/>
            <person name="Lalanne C."/>
            <person name="Gautier V."/>
            <person name="Ament-Velasquez S.L."/>
            <person name="Kruys A."/>
            <person name="Hutchinson M.I."/>
            <person name="Powell A.J."/>
            <person name="Barry K."/>
            <person name="Miller A.N."/>
            <person name="Grigoriev I.V."/>
            <person name="Debuchy R."/>
            <person name="Gladieux P."/>
            <person name="Thoren M.H."/>
            <person name="Johannesson H."/>
        </authorList>
    </citation>
    <scope>NUCLEOTIDE SEQUENCE</scope>
    <source>
        <strain evidence="16">CBS 990.96</strain>
    </source>
</reference>
<feature type="signal peptide" evidence="12">
    <location>
        <begin position="1"/>
        <end position="22"/>
    </location>
</feature>
<evidence type="ECO:0000256" key="7">
    <source>
        <dbReference type="ARBA" id="ARBA00023002"/>
    </source>
</evidence>
<dbReference type="FunFam" id="2.60.40.420:FF:000021">
    <property type="entry name" value="Extracellular dihydrogeodin oxidase/laccase"/>
    <property type="match status" value="1"/>
</dbReference>
<dbReference type="SUPFAM" id="SSF49503">
    <property type="entry name" value="Cupredoxins"/>
    <property type="match status" value="3"/>
</dbReference>
<evidence type="ECO:0000256" key="1">
    <source>
        <dbReference type="ARBA" id="ARBA00000349"/>
    </source>
</evidence>
<dbReference type="EC" id="1.10.3.2" evidence="4"/>
<dbReference type="FunFam" id="2.60.40.420:FF:000046">
    <property type="entry name" value="Multicopper oxidase"/>
    <property type="match status" value="1"/>
</dbReference>
<proteinExistence type="inferred from homology"/>
<evidence type="ECO:0000259" key="14">
    <source>
        <dbReference type="Pfam" id="PF07731"/>
    </source>
</evidence>
<keyword evidence="6 12" id="KW-0732">Signal</keyword>
<keyword evidence="17" id="KW-1185">Reference proteome</keyword>
<evidence type="ECO:0000256" key="9">
    <source>
        <dbReference type="ARBA" id="ARBA00023157"/>
    </source>
</evidence>
<evidence type="ECO:0000256" key="10">
    <source>
        <dbReference type="ARBA" id="ARBA00023180"/>
    </source>
</evidence>
<dbReference type="PROSITE" id="PS00080">
    <property type="entry name" value="MULTICOPPER_OXIDASE2"/>
    <property type="match status" value="1"/>
</dbReference>
<keyword evidence="11" id="KW-0439">Lignin degradation</keyword>
<dbReference type="GO" id="GO:0005507">
    <property type="term" value="F:copper ion binding"/>
    <property type="evidence" value="ECO:0007669"/>
    <property type="project" value="InterPro"/>
</dbReference>